<dbReference type="SMART" id="SM00052">
    <property type="entry name" value="EAL"/>
    <property type="match status" value="1"/>
</dbReference>
<dbReference type="EMBL" id="FRAB01000013">
    <property type="protein sequence ID" value="SHK08504.1"/>
    <property type="molecule type" value="Genomic_DNA"/>
</dbReference>
<sequence>MTDTEVAEAVFAAMREDRVRLRFEPVCSAVDGSVVLYHECLTDVTDATGRRIDPMTFVPALQRLDLIRAYDRYVVRRVIGLLRSTAAIRLGVNISGRSAVLDVIWEAALLCLAFEPSIAARLVVEITETEPVARGRARVFADRLRATGCLVAIDDFGAGYGVDTAMEIRSPDIIKIDASFVTAADGNASAQARLKRIVSMAASIADTVVVEGVQSESQFASAKAAGATWVQGREPGRIAVRAQFSSTGIRE</sequence>
<dbReference type="OrthoDB" id="1673646at2"/>
<gene>
    <name evidence="2" type="ORF">SAMN05192548_101330</name>
</gene>
<dbReference type="InterPro" id="IPR001633">
    <property type="entry name" value="EAL_dom"/>
</dbReference>
<proteinExistence type="predicted"/>
<evidence type="ECO:0000313" key="2">
    <source>
        <dbReference type="EMBL" id="SHK08504.1"/>
    </source>
</evidence>
<dbReference type="PANTHER" id="PTHR33121">
    <property type="entry name" value="CYCLIC DI-GMP PHOSPHODIESTERASE PDEF"/>
    <property type="match status" value="1"/>
</dbReference>
<accession>A0A1M6PKP3</accession>
<dbReference type="PROSITE" id="PS50883">
    <property type="entry name" value="EAL"/>
    <property type="match status" value="1"/>
</dbReference>
<evidence type="ECO:0000259" key="1">
    <source>
        <dbReference type="PROSITE" id="PS50883"/>
    </source>
</evidence>
<evidence type="ECO:0000313" key="3">
    <source>
        <dbReference type="Proteomes" id="UP000184395"/>
    </source>
</evidence>
<feature type="domain" description="EAL" evidence="1">
    <location>
        <begin position="3"/>
        <end position="251"/>
    </location>
</feature>
<dbReference type="SUPFAM" id="SSF141868">
    <property type="entry name" value="EAL domain-like"/>
    <property type="match status" value="1"/>
</dbReference>
<dbReference type="Pfam" id="PF00563">
    <property type="entry name" value="EAL"/>
    <property type="match status" value="1"/>
</dbReference>
<dbReference type="PANTHER" id="PTHR33121:SF23">
    <property type="entry name" value="CYCLIC DI-GMP PHOSPHODIESTERASE PDEB"/>
    <property type="match status" value="1"/>
</dbReference>
<protein>
    <submittedName>
        <fullName evidence="2">Diguanylate phosphodiesterase</fullName>
    </submittedName>
</protein>
<dbReference type="CDD" id="cd01948">
    <property type="entry name" value="EAL"/>
    <property type="match status" value="1"/>
</dbReference>
<dbReference type="Proteomes" id="UP000184395">
    <property type="component" value="Unassembled WGS sequence"/>
</dbReference>
<reference evidence="2 3" key="1">
    <citation type="submission" date="2016-11" db="EMBL/GenBank/DDBJ databases">
        <authorList>
            <person name="Jaros S."/>
            <person name="Januszkiewicz K."/>
            <person name="Wedrychowicz H."/>
        </authorList>
    </citation>
    <scope>NUCLEOTIDE SEQUENCE [LARGE SCALE GENOMIC DNA]</scope>
    <source>
        <strain evidence="2 3">LMG 20594</strain>
    </source>
</reference>
<dbReference type="RefSeq" id="WP_073429177.1">
    <property type="nucleotide sequence ID" value="NZ_CADFGY010000015.1"/>
</dbReference>
<name>A0A1M6PKP3_9BURK</name>
<dbReference type="STRING" id="169427.SAMN05192548_101330"/>
<dbReference type="InterPro" id="IPR050706">
    <property type="entry name" value="Cyclic-di-GMP_PDE-like"/>
</dbReference>
<dbReference type="AlphaFoldDB" id="A0A1M6PKP3"/>
<organism evidence="2 3">
    <name type="scientific">Paraburkholderia terricola</name>
    <dbReference type="NCBI Taxonomy" id="169427"/>
    <lineage>
        <taxon>Bacteria</taxon>
        <taxon>Pseudomonadati</taxon>
        <taxon>Pseudomonadota</taxon>
        <taxon>Betaproteobacteria</taxon>
        <taxon>Burkholderiales</taxon>
        <taxon>Burkholderiaceae</taxon>
        <taxon>Paraburkholderia</taxon>
    </lineage>
</organism>
<dbReference type="InterPro" id="IPR035919">
    <property type="entry name" value="EAL_sf"/>
</dbReference>
<dbReference type="GO" id="GO:0071111">
    <property type="term" value="F:cyclic-guanylate-specific phosphodiesterase activity"/>
    <property type="evidence" value="ECO:0007669"/>
    <property type="project" value="InterPro"/>
</dbReference>
<dbReference type="Gene3D" id="3.20.20.450">
    <property type="entry name" value="EAL domain"/>
    <property type="match status" value="1"/>
</dbReference>